<dbReference type="Proteomes" id="UP001215503">
    <property type="component" value="Unassembled WGS sequence"/>
</dbReference>
<feature type="transmembrane region" description="Helical" evidence="2">
    <location>
        <begin position="165"/>
        <end position="186"/>
    </location>
</feature>
<organism evidence="3 4">
    <name type="scientific">Aquibaculum arenosum</name>
    <dbReference type="NCBI Taxonomy" id="3032591"/>
    <lineage>
        <taxon>Bacteria</taxon>
        <taxon>Pseudomonadati</taxon>
        <taxon>Pseudomonadota</taxon>
        <taxon>Alphaproteobacteria</taxon>
        <taxon>Rhodospirillales</taxon>
        <taxon>Rhodovibrionaceae</taxon>
        <taxon>Aquibaculum</taxon>
    </lineage>
</organism>
<evidence type="ECO:0000256" key="1">
    <source>
        <dbReference type="SAM" id="MobiDB-lite"/>
    </source>
</evidence>
<proteinExistence type="predicted"/>
<accession>A0ABT5YQT1</accession>
<reference evidence="3 4" key="1">
    <citation type="submission" date="2023-03" db="EMBL/GenBank/DDBJ databases">
        <title>Fodinicurvata sp. CAU 1616 isolated from sea sendiment.</title>
        <authorList>
            <person name="Kim W."/>
        </authorList>
    </citation>
    <scope>NUCLEOTIDE SEQUENCE [LARGE SCALE GENOMIC DNA]</scope>
    <source>
        <strain evidence="3 4">CAU 1616</strain>
    </source>
</reference>
<gene>
    <name evidence="3" type="ORF">P2G67_15200</name>
</gene>
<keyword evidence="2" id="KW-1133">Transmembrane helix</keyword>
<sequence length="231" mass="24760">MSRAPRGIRNHNPGNIEKGDPWQGLAEDQSGDDRFAVFEGPEWGIRAIARVLITYQDKHGLETPYEIAQRWAPPPENDARAYAQQLATRLGVGLHQAISVHDYAVMRALVEAIIRHENGVQPYDGATINEGLRLAGVKPPAEAQRRALEESRPLGRTRTLKGGRVAAGAGGVALVSGAIAEAAPALPVLGQAAALIRAHGSVMLLALGAVALAGVAWVVYARWDDRRQGLR</sequence>
<keyword evidence="4" id="KW-1185">Reference proteome</keyword>
<dbReference type="EMBL" id="JARHUD010000011">
    <property type="protein sequence ID" value="MDF2097326.1"/>
    <property type="molecule type" value="Genomic_DNA"/>
</dbReference>
<comment type="caution">
    <text evidence="3">The sequence shown here is derived from an EMBL/GenBank/DDBJ whole genome shotgun (WGS) entry which is preliminary data.</text>
</comment>
<evidence type="ECO:0008006" key="5">
    <source>
        <dbReference type="Google" id="ProtNLM"/>
    </source>
</evidence>
<feature type="transmembrane region" description="Helical" evidence="2">
    <location>
        <begin position="198"/>
        <end position="221"/>
    </location>
</feature>
<keyword evidence="2" id="KW-0812">Transmembrane</keyword>
<evidence type="ECO:0000313" key="4">
    <source>
        <dbReference type="Proteomes" id="UP001215503"/>
    </source>
</evidence>
<evidence type="ECO:0000313" key="3">
    <source>
        <dbReference type="EMBL" id="MDF2097326.1"/>
    </source>
</evidence>
<feature type="region of interest" description="Disordered" evidence="1">
    <location>
        <begin position="1"/>
        <end position="28"/>
    </location>
</feature>
<keyword evidence="2" id="KW-0472">Membrane</keyword>
<evidence type="ECO:0000256" key="2">
    <source>
        <dbReference type="SAM" id="Phobius"/>
    </source>
</evidence>
<protein>
    <recommendedName>
        <fullName evidence="5">Structural protein P5</fullName>
    </recommendedName>
</protein>
<name>A0ABT5YQT1_9PROT</name>
<dbReference type="RefSeq" id="WP_275824108.1">
    <property type="nucleotide sequence ID" value="NZ_JARHUD010000011.1"/>
</dbReference>